<dbReference type="SUPFAM" id="SSF51695">
    <property type="entry name" value="PLC-like phosphodiesterases"/>
    <property type="match status" value="1"/>
</dbReference>
<reference evidence="2 3" key="2">
    <citation type="journal article" date="2013" name="IMA Fungus">
        <title>IMA Genome-F 1: Ceratocystis fimbriata: Draft nuclear genome sequence for the plant pathogen, Ceratocystis fimbriata.</title>
        <authorList>
            <person name="Wilken P.M."/>
            <person name="Steenkamp E.T."/>
            <person name="Wingfield M.J."/>
            <person name="de Beer Z.W."/>
            <person name="Wingfield B.D."/>
        </authorList>
    </citation>
    <scope>NUCLEOTIDE SEQUENCE [LARGE SCALE GENOMIC DNA]</scope>
    <source>
        <strain evidence="2 3">CBS 114723</strain>
    </source>
</reference>
<protein>
    <submittedName>
        <fullName evidence="2">Uncharacterized protein</fullName>
    </submittedName>
</protein>
<keyword evidence="3" id="KW-1185">Reference proteome</keyword>
<evidence type="ECO:0000313" key="3">
    <source>
        <dbReference type="Proteomes" id="UP000222788"/>
    </source>
</evidence>
<dbReference type="GO" id="GO:0006629">
    <property type="term" value="P:lipid metabolic process"/>
    <property type="evidence" value="ECO:0007669"/>
    <property type="project" value="InterPro"/>
</dbReference>
<name>A0A2C5WUU6_9PEZI</name>
<dbReference type="OrthoDB" id="1046782at2759"/>
<feature type="compositionally biased region" description="Acidic residues" evidence="1">
    <location>
        <begin position="157"/>
        <end position="167"/>
    </location>
</feature>
<accession>A0A2C5WUU6</accession>
<sequence length="173" mass="19471">MGLFLRFKWATVKKHISLDRLKDSDKLRITHTIANAGIEPIRVAAQNGNNPGMNEFLGRYLFQEEGECFGIIVMDFPGCDLVDQILKRNKHNRLRNPISYADQNAMDSADGADFNYTRTADGADLNNEITAEGVDFNAADTAEEFDFTLISDFEPPSPEDSDDDSSDDEYRDH</sequence>
<dbReference type="AlphaFoldDB" id="A0A2C5WUU6"/>
<gene>
    <name evidence="2" type="ORF">CFIMG_007565RA00001</name>
</gene>
<dbReference type="EMBL" id="APWK03000158">
    <property type="protein sequence ID" value="PHH49965.1"/>
    <property type="molecule type" value="Genomic_DNA"/>
</dbReference>
<organism evidence="2 3">
    <name type="scientific">Ceratocystis fimbriata CBS 114723</name>
    <dbReference type="NCBI Taxonomy" id="1035309"/>
    <lineage>
        <taxon>Eukaryota</taxon>
        <taxon>Fungi</taxon>
        <taxon>Dikarya</taxon>
        <taxon>Ascomycota</taxon>
        <taxon>Pezizomycotina</taxon>
        <taxon>Sordariomycetes</taxon>
        <taxon>Hypocreomycetidae</taxon>
        <taxon>Microascales</taxon>
        <taxon>Ceratocystidaceae</taxon>
        <taxon>Ceratocystis</taxon>
    </lineage>
</organism>
<evidence type="ECO:0000313" key="2">
    <source>
        <dbReference type="EMBL" id="PHH49965.1"/>
    </source>
</evidence>
<dbReference type="Proteomes" id="UP000222788">
    <property type="component" value="Unassembled WGS sequence"/>
</dbReference>
<comment type="caution">
    <text evidence="2">The sequence shown here is derived from an EMBL/GenBank/DDBJ whole genome shotgun (WGS) entry which is preliminary data.</text>
</comment>
<feature type="region of interest" description="Disordered" evidence="1">
    <location>
        <begin position="149"/>
        <end position="173"/>
    </location>
</feature>
<dbReference type="GO" id="GO:0008081">
    <property type="term" value="F:phosphoric diester hydrolase activity"/>
    <property type="evidence" value="ECO:0007669"/>
    <property type="project" value="InterPro"/>
</dbReference>
<dbReference type="InterPro" id="IPR017946">
    <property type="entry name" value="PLC-like_Pdiesterase_TIM-brl"/>
</dbReference>
<reference evidence="2 3" key="1">
    <citation type="journal article" date="2013" name="Fungal Biol.">
        <title>Analysis of microsatellite markers in the genome of the plant pathogen Ceratocystis fimbriata.</title>
        <authorList>
            <person name="Simpson M.C."/>
            <person name="Wilken P.M."/>
            <person name="Coetzee M.P."/>
            <person name="Wingfield M.J."/>
            <person name="Wingfield B.D."/>
        </authorList>
    </citation>
    <scope>NUCLEOTIDE SEQUENCE [LARGE SCALE GENOMIC DNA]</scope>
    <source>
        <strain evidence="2 3">CBS 114723</strain>
    </source>
</reference>
<evidence type="ECO:0000256" key="1">
    <source>
        <dbReference type="SAM" id="MobiDB-lite"/>
    </source>
</evidence>
<proteinExistence type="predicted"/>
<dbReference type="Gene3D" id="3.20.20.190">
    <property type="entry name" value="Phosphatidylinositol (PI) phosphodiesterase"/>
    <property type="match status" value="1"/>
</dbReference>